<organism evidence="1 2">
    <name type="scientific">Solanum bulbocastanum</name>
    <name type="common">Wild potato</name>
    <dbReference type="NCBI Taxonomy" id="147425"/>
    <lineage>
        <taxon>Eukaryota</taxon>
        <taxon>Viridiplantae</taxon>
        <taxon>Streptophyta</taxon>
        <taxon>Embryophyta</taxon>
        <taxon>Tracheophyta</taxon>
        <taxon>Spermatophyta</taxon>
        <taxon>Magnoliopsida</taxon>
        <taxon>eudicotyledons</taxon>
        <taxon>Gunneridae</taxon>
        <taxon>Pentapetalae</taxon>
        <taxon>asterids</taxon>
        <taxon>lamiids</taxon>
        <taxon>Solanales</taxon>
        <taxon>Solanaceae</taxon>
        <taxon>Solanoideae</taxon>
        <taxon>Solaneae</taxon>
        <taxon>Solanum</taxon>
    </lineage>
</organism>
<keyword evidence="2" id="KW-1185">Reference proteome</keyword>
<dbReference type="EMBL" id="JBANQN010000008">
    <property type="protein sequence ID" value="KAK6781892.1"/>
    <property type="molecule type" value="Genomic_DNA"/>
</dbReference>
<accession>A0AAN8TB31</accession>
<sequence length="71" mass="8308">MRPLLHTDSLKWSKTLVDLGFSKRCINCNPFNHVLCLVIWRGSKRLTNPFLIKLLVDPFVIPDDLFVVCYF</sequence>
<proteinExistence type="predicted"/>
<name>A0AAN8TB31_SOLBU</name>
<reference evidence="1 2" key="1">
    <citation type="submission" date="2024-02" db="EMBL/GenBank/DDBJ databases">
        <title>de novo genome assembly of Solanum bulbocastanum strain 11H21.</title>
        <authorList>
            <person name="Hosaka A.J."/>
        </authorList>
    </citation>
    <scope>NUCLEOTIDE SEQUENCE [LARGE SCALE GENOMIC DNA]</scope>
    <source>
        <tissue evidence="1">Young leaves</tissue>
    </source>
</reference>
<dbReference type="AlphaFoldDB" id="A0AAN8TB31"/>
<dbReference type="Proteomes" id="UP001371456">
    <property type="component" value="Unassembled WGS sequence"/>
</dbReference>
<evidence type="ECO:0000313" key="2">
    <source>
        <dbReference type="Proteomes" id="UP001371456"/>
    </source>
</evidence>
<gene>
    <name evidence="1" type="ORF">RDI58_019688</name>
</gene>
<protein>
    <submittedName>
        <fullName evidence="1">Uncharacterized protein</fullName>
    </submittedName>
</protein>
<evidence type="ECO:0000313" key="1">
    <source>
        <dbReference type="EMBL" id="KAK6781892.1"/>
    </source>
</evidence>
<comment type="caution">
    <text evidence="1">The sequence shown here is derived from an EMBL/GenBank/DDBJ whole genome shotgun (WGS) entry which is preliminary data.</text>
</comment>